<dbReference type="EMBL" id="JBJUIK010000006">
    <property type="protein sequence ID" value="KAL3524771.1"/>
    <property type="molecule type" value="Genomic_DNA"/>
</dbReference>
<protein>
    <submittedName>
        <fullName evidence="1">Uncharacterized protein</fullName>
    </submittedName>
</protein>
<organism evidence="1 2">
    <name type="scientific">Cinchona calisaya</name>
    <dbReference type="NCBI Taxonomy" id="153742"/>
    <lineage>
        <taxon>Eukaryota</taxon>
        <taxon>Viridiplantae</taxon>
        <taxon>Streptophyta</taxon>
        <taxon>Embryophyta</taxon>
        <taxon>Tracheophyta</taxon>
        <taxon>Spermatophyta</taxon>
        <taxon>Magnoliopsida</taxon>
        <taxon>eudicotyledons</taxon>
        <taxon>Gunneridae</taxon>
        <taxon>Pentapetalae</taxon>
        <taxon>asterids</taxon>
        <taxon>lamiids</taxon>
        <taxon>Gentianales</taxon>
        <taxon>Rubiaceae</taxon>
        <taxon>Cinchonoideae</taxon>
        <taxon>Cinchoneae</taxon>
        <taxon>Cinchona</taxon>
    </lineage>
</organism>
<gene>
    <name evidence="1" type="ORF">ACH5RR_013143</name>
</gene>
<accession>A0ABD3A1E1</accession>
<dbReference type="Proteomes" id="UP001630127">
    <property type="component" value="Unassembled WGS sequence"/>
</dbReference>
<evidence type="ECO:0000313" key="2">
    <source>
        <dbReference type="Proteomes" id="UP001630127"/>
    </source>
</evidence>
<sequence>MTEGHLDLPSWGNVLDNSNAVSQSVCFQPSIPSTQDNTIIKIESLVTDDNNESKWMLNLTSEKFSVEKVKDKLLQKLLKNHLYLWLVQKAAEGGKGPNVFDEGGQGVLHLATALGYDWALSPTIAGGVSVNF</sequence>
<keyword evidence="2" id="KW-1185">Reference proteome</keyword>
<dbReference type="PANTHER" id="PTHR23335">
    <property type="entry name" value="CALMODULIN-BINDING TRANSCRIPTION ACTIVATOR CAMTA"/>
    <property type="match status" value="1"/>
</dbReference>
<dbReference type="AlphaFoldDB" id="A0ABD3A1E1"/>
<evidence type="ECO:0000313" key="1">
    <source>
        <dbReference type="EMBL" id="KAL3524771.1"/>
    </source>
</evidence>
<proteinExistence type="predicted"/>
<comment type="caution">
    <text evidence="1">The sequence shown here is derived from an EMBL/GenBank/DDBJ whole genome shotgun (WGS) entry which is preliminary data.</text>
</comment>
<reference evidence="1 2" key="1">
    <citation type="submission" date="2024-11" db="EMBL/GenBank/DDBJ databases">
        <title>A near-complete genome assembly of Cinchona calisaya.</title>
        <authorList>
            <person name="Lian D.C."/>
            <person name="Zhao X.W."/>
            <person name="Wei L."/>
        </authorList>
    </citation>
    <scope>NUCLEOTIDE SEQUENCE [LARGE SCALE GENOMIC DNA]</scope>
    <source>
        <tissue evidence="1">Nenye</tissue>
    </source>
</reference>
<name>A0ABD3A1E1_9GENT</name>
<dbReference type="PANTHER" id="PTHR23335:SF30">
    <property type="entry name" value="CALMODULIN-BINDING TRANSCRIPTION ACTIVATOR 3"/>
    <property type="match status" value="1"/>
</dbReference>